<dbReference type="NCBIfam" id="TIGR02532">
    <property type="entry name" value="IV_pilin_GFxxxE"/>
    <property type="match status" value="1"/>
</dbReference>
<dbReference type="KEGG" id="lpy:FIV34_15060"/>
<reference evidence="3 4" key="1">
    <citation type="submission" date="2019-06" db="EMBL/GenBank/DDBJ databases">
        <title>A complete genome sequence for Luteibacter pinisoli MAH-14.</title>
        <authorList>
            <person name="Baltrus D.A."/>
        </authorList>
    </citation>
    <scope>NUCLEOTIDE SEQUENCE [LARGE SCALE GENOMIC DNA]</scope>
    <source>
        <strain evidence="3 4">MAH-14</strain>
    </source>
</reference>
<dbReference type="Pfam" id="PF07963">
    <property type="entry name" value="N_methyl"/>
    <property type="match status" value="1"/>
</dbReference>
<accession>A0A4Y5Z7C2</accession>
<protein>
    <submittedName>
        <fullName evidence="3">Type IV pilus modification protein PilV</fullName>
    </submittedName>
</protein>
<keyword evidence="1" id="KW-1133">Transmembrane helix</keyword>
<dbReference type="InterPro" id="IPR054402">
    <property type="entry name" value="Tt1218-like_dom"/>
</dbReference>
<organism evidence="3 4">
    <name type="scientific">Luteibacter pinisoli</name>
    <dbReference type="NCBI Taxonomy" id="2589080"/>
    <lineage>
        <taxon>Bacteria</taxon>
        <taxon>Pseudomonadati</taxon>
        <taxon>Pseudomonadota</taxon>
        <taxon>Gammaproteobacteria</taxon>
        <taxon>Lysobacterales</taxon>
        <taxon>Rhodanobacteraceae</taxon>
        <taxon>Luteibacter</taxon>
    </lineage>
</organism>
<feature type="domain" description="Type IV pilin Tt1218-like" evidence="2">
    <location>
        <begin position="31"/>
        <end position="104"/>
    </location>
</feature>
<dbReference type="Pfam" id="PF22150">
    <property type="entry name" value="Tt1218-like"/>
    <property type="match status" value="1"/>
</dbReference>
<dbReference type="InterPro" id="IPR012902">
    <property type="entry name" value="N_methyl_site"/>
</dbReference>
<evidence type="ECO:0000313" key="4">
    <source>
        <dbReference type="Proteomes" id="UP000316093"/>
    </source>
</evidence>
<keyword evidence="1" id="KW-0472">Membrane</keyword>
<keyword evidence="1" id="KW-0812">Transmembrane</keyword>
<evidence type="ECO:0000313" key="3">
    <source>
        <dbReference type="EMBL" id="QDE40429.1"/>
    </source>
</evidence>
<dbReference type="RefSeq" id="WP_139984140.1">
    <property type="nucleotide sequence ID" value="NZ_CP041046.1"/>
</dbReference>
<evidence type="ECO:0000256" key="1">
    <source>
        <dbReference type="SAM" id="Phobius"/>
    </source>
</evidence>
<sequence>MSRRAAAGVSLIEVMVAILVFSIGMLGLALLQIKGAQYTRESSSRSTAVGLARSLAESMRANPDGALPKSGTSAYIYDGSTTYTTTQCNATDLSSPAKIATRDLACWSLSLAKSLPPPPSGGTLATVTQDTSLGTLVITVSWAGVANGGPNADSQSYSFTYLQ</sequence>
<feature type="transmembrane region" description="Helical" evidence="1">
    <location>
        <begin position="6"/>
        <end position="31"/>
    </location>
</feature>
<keyword evidence="4" id="KW-1185">Reference proteome</keyword>
<name>A0A4Y5Z7C2_9GAMM</name>
<gene>
    <name evidence="3" type="primary">pilV</name>
    <name evidence="3" type="ORF">FIV34_15060</name>
</gene>
<dbReference type="InterPro" id="IPR013362">
    <property type="entry name" value="Pilus_4_PilV"/>
</dbReference>
<evidence type="ECO:0000259" key="2">
    <source>
        <dbReference type="Pfam" id="PF22150"/>
    </source>
</evidence>
<dbReference type="AlphaFoldDB" id="A0A4Y5Z7C2"/>
<dbReference type="OrthoDB" id="8547299at2"/>
<dbReference type="NCBIfam" id="TIGR02523">
    <property type="entry name" value="type_IV_pilV"/>
    <property type="match status" value="1"/>
</dbReference>
<dbReference type="Proteomes" id="UP000316093">
    <property type="component" value="Chromosome"/>
</dbReference>
<dbReference type="EMBL" id="CP041046">
    <property type="protein sequence ID" value="QDE40429.1"/>
    <property type="molecule type" value="Genomic_DNA"/>
</dbReference>
<proteinExistence type="predicted"/>